<proteinExistence type="predicted"/>
<evidence type="ECO:0008006" key="3">
    <source>
        <dbReference type="Google" id="ProtNLM"/>
    </source>
</evidence>
<gene>
    <name evidence="2" type="ORF">METZ01_LOCUS237039</name>
</gene>
<feature type="transmembrane region" description="Helical" evidence="1">
    <location>
        <begin position="42"/>
        <end position="63"/>
    </location>
</feature>
<protein>
    <recommendedName>
        <fullName evidence="3">NADH:quinone oxidoreductase/Mrp antiporter membrane subunit domain-containing protein</fullName>
    </recommendedName>
</protein>
<keyword evidence="1" id="KW-0472">Membrane</keyword>
<keyword evidence="1" id="KW-1133">Transmembrane helix</keyword>
<dbReference type="EMBL" id="UINC01060074">
    <property type="protein sequence ID" value="SVB84185.1"/>
    <property type="molecule type" value="Genomic_DNA"/>
</dbReference>
<accession>A0A382HAR7</accession>
<evidence type="ECO:0000313" key="2">
    <source>
        <dbReference type="EMBL" id="SVB84185.1"/>
    </source>
</evidence>
<organism evidence="2">
    <name type="scientific">marine metagenome</name>
    <dbReference type="NCBI Taxonomy" id="408172"/>
    <lineage>
        <taxon>unclassified sequences</taxon>
        <taxon>metagenomes</taxon>
        <taxon>ecological metagenomes</taxon>
    </lineage>
</organism>
<keyword evidence="1" id="KW-0812">Transmembrane</keyword>
<sequence length="109" mass="11914">MLVAFERPAIDWHAVAPEIVLLSVGVFITLLDILFLEKARPYMAALSGLGILATAIPLLTLGIDGTERVLFDGAYVVDNFSLVLKAIFLLAGYVVILLSTNYIVEGDYW</sequence>
<evidence type="ECO:0000256" key="1">
    <source>
        <dbReference type="SAM" id="Phobius"/>
    </source>
</evidence>
<feature type="non-terminal residue" evidence="2">
    <location>
        <position position="109"/>
    </location>
</feature>
<dbReference type="AlphaFoldDB" id="A0A382HAR7"/>
<name>A0A382HAR7_9ZZZZ</name>
<feature type="transmembrane region" description="Helical" evidence="1">
    <location>
        <begin position="12"/>
        <end position="35"/>
    </location>
</feature>
<feature type="transmembrane region" description="Helical" evidence="1">
    <location>
        <begin position="83"/>
        <end position="104"/>
    </location>
</feature>
<reference evidence="2" key="1">
    <citation type="submission" date="2018-05" db="EMBL/GenBank/DDBJ databases">
        <authorList>
            <person name="Lanie J.A."/>
            <person name="Ng W.-L."/>
            <person name="Kazmierczak K.M."/>
            <person name="Andrzejewski T.M."/>
            <person name="Davidsen T.M."/>
            <person name="Wayne K.J."/>
            <person name="Tettelin H."/>
            <person name="Glass J.I."/>
            <person name="Rusch D."/>
            <person name="Podicherti R."/>
            <person name="Tsui H.-C.T."/>
            <person name="Winkler M.E."/>
        </authorList>
    </citation>
    <scope>NUCLEOTIDE SEQUENCE</scope>
</reference>